<dbReference type="KEGG" id="bdw:94335367"/>
<dbReference type="RefSeq" id="XP_067804906.1">
    <property type="nucleotide sequence ID" value="XM_067946115.1"/>
</dbReference>
<gene>
    <name evidence="2" type="ORF">BdWA1_001069</name>
    <name evidence="1" type="ORF">BdWA1_003704</name>
</gene>
<sequence length="205" mass="23185">MRRKYKAVFDHVQTLLRLPNPQQIPRLSVTLPPNDFLQLNKETEAFLQDVIWEEDALQLDLKSCYYASLHAVVLQGQQGDKISPCHSDISDISEDEIPESMQTDQPAESVDMSAAENFRRFTYWAMEDDETNTSTCKPPVYAKGNGRVSLLEESEAFAALAIFKGPKAAALAETPRHLLLHVAQVTSRALFDPHYCNYLYNTYAS</sequence>
<accession>A0AAD9PNL5</accession>
<keyword evidence="3" id="KW-1185">Reference proteome</keyword>
<proteinExistence type="predicted"/>
<evidence type="ECO:0000313" key="3">
    <source>
        <dbReference type="Proteomes" id="UP001214638"/>
    </source>
</evidence>
<evidence type="ECO:0000313" key="2">
    <source>
        <dbReference type="EMBL" id="KAK2198064.1"/>
    </source>
</evidence>
<evidence type="ECO:0000313" key="1">
    <source>
        <dbReference type="EMBL" id="KAK2194816.1"/>
    </source>
</evidence>
<protein>
    <submittedName>
        <fullName evidence="2">Uncharacterized protein</fullName>
    </submittedName>
</protein>
<organism evidence="2 3">
    <name type="scientific">Babesia duncani</name>
    <dbReference type="NCBI Taxonomy" id="323732"/>
    <lineage>
        <taxon>Eukaryota</taxon>
        <taxon>Sar</taxon>
        <taxon>Alveolata</taxon>
        <taxon>Apicomplexa</taxon>
        <taxon>Aconoidasida</taxon>
        <taxon>Piroplasmida</taxon>
        <taxon>Babesiidae</taxon>
        <taxon>Babesia</taxon>
    </lineage>
</organism>
<comment type="caution">
    <text evidence="2">The sequence shown here is derived from an EMBL/GenBank/DDBJ whole genome shotgun (WGS) entry which is preliminary data.</text>
</comment>
<dbReference type="EMBL" id="JALLKP010000001">
    <property type="protein sequence ID" value="KAK2198064.1"/>
    <property type="molecule type" value="Genomic_DNA"/>
</dbReference>
<reference evidence="2" key="1">
    <citation type="journal article" date="2023" name="Nat. Microbiol.">
        <title>Babesia duncani multi-omics identifies virulence factors and drug targets.</title>
        <authorList>
            <person name="Singh P."/>
            <person name="Lonardi S."/>
            <person name="Liang Q."/>
            <person name="Vydyam P."/>
            <person name="Khabirova E."/>
            <person name="Fang T."/>
            <person name="Gihaz S."/>
            <person name="Thekkiniath J."/>
            <person name="Munshi M."/>
            <person name="Abel S."/>
            <person name="Ciampossin L."/>
            <person name="Batugedara G."/>
            <person name="Gupta M."/>
            <person name="Lu X.M."/>
            <person name="Lenz T."/>
            <person name="Chakravarty S."/>
            <person name="Cornillot E."/>
            <person name="Hu Y."/>
            <person name="Ma W."/>
            <person name="Gonzalez L.M."/>
            <person name="Sanchez S."/>
            <person name="Estrada K."/>
            <person name="Sanchez-Flores A."/>
            <person name="Montero E."/>
            <person name="Harb O.S."/>
            <person name="Le Roch K.G."/>
            <person name="Mamoun C.B."/>
        </authorList>
    </citation>
    <scope>NUCLEOTIDE SEQUENCE</scope>
    <source>
        <strain evidence="2">WA1</strain>
    </source>
</reference>
<dbReference type="Proteomes" id="UP001214638">
    <property type="component" value="Unassembled WGS sequence"/>
</dbReference>
<dbReference type="EMBL" id="JALLKP010000040">
    <property type="protein sequence ID" value="KAK2194816.1"/>
    <property type="molecule type" value="Genomic_DNA"/>
</dbReference>
<name>A0AAD9PNL5_9APIC</name>
<dbReference type="GeneID" id="94335367"/>
<dbReference type="AlphaFoldDB" id="A0AAD9PNL5"/>